<feature type="domain" description="Zuotin-like zuotin homology" evidence="3">
    <location>
        <begin position="14"/>
        <end position="54"/>
    </location>
</feature>
<sequence length="176" mass="20262">LSFRILWTCFLTYSRDHRRYLDRLNKAERQKRRNEELKKVHQIIDLARSLDPRIIAAEKAAKDAKEARKRARLEAIQRRKDEEEARAQAEAAAAEAAMAADAERQRLEAEAQKKEREQAKAQAKKEKKRLKNICINCYDHFIAPAVNENSSLAADAVKVQTLQDIDLICHALSTLE</sequence>
<feature type="region of interest" description="Disordered" evidence="1">
    <location>
        <begin position="76"/>
        <end position="123"/>
    </location>
</feature>
<feature type="compositionally biased region" description="Basic and acidic residues" evidence="1">
    <location>
        <begin position="101"/>
        <end position="119"/>
    </location>
</feature>
<evidence type="ECO:0000259" key="2">
    <source>
        <dbReference type="Pfam" id="PF16717"/>
    </source>
</evidence>
<dbReference type="STRING" id="102285.A0A0R3TID7"/>
<dbReference type="AlphaFoldDB" id="A0A0R3TID7"/>
<name>A0A0R3TID7_RODNA</name>
<dbReference type="InterPro" id="IPR032003">
    <property type="entry name" value="RAC_head"/>
</dbReference>
<feature type="domain" description="Ribosome-associated complex head" evidence="2">
    <location>
        <begin position="113"/>
        <end position="173"/>
    </location>
</feature>
<organism evidence="4">
    <name type="scientific">Rodentolepis nana</name>
    <name type="common">Dwarf tapeworm</name>
    <name type="synonym">Hymenolepis nana</name>
    <dbReference type="NCBI Taxonomy" id="102285"/>
    <lineage>
        <taxon>Eukaryota</taxon>
        <taxon>Metazoa</taxon>
        <taxon>Spiralia</taxon>
        <taxon>Lophotrochozoa</taxon>
        <taxon>Platyhelminthes</taxon>
        <taxon>Cestoda</taxon>
        <taxon>Eucestoda</taxon>
        <taxon>Cyclophyllidea</taxon>
        <taxon>Hymenolepididae</taxon>
        <taxon>Rodentolepis</taxon>
    </lineage>
</organism>
<dbReference type="Pfam" id="PF21884">
    <property type="entry name" value="ZUO1-like_ZHD"/>
    <property type="match status" value="1"/>
</dbReference>
<evidence type="ECO:0000256" key="1">
    <source>
        <dbReference type="SAM" id="MobiDB-lite"/>
    </source>
</evidence>
<dbReference type="GO" id="GO:0030544">
    <property type="term" value="F:Hsp70 protein binding"/>
    <property type="evidence" value="ECO:0007669"/>
    <property type="project" value="InterPro"/>
</dbReference>
<protein>
    <submittedName>
        <fullName evidence="4">RAC_head domain-containing protein</fullName>
    </submittedName>
</protein>
<dbReference type="GO" id="GO:0005829">
    <property type="term" value="C:cytosol"/>
    <property type="evidence" value="ECO:0007669"/>
    <property type="project" value="TreeGrafter"/>
</dbReference>
<feature type="compositionally biased region" description="Basic and acidic residues" evidence="1">
    <location>
        <begin position="76"/>
        <end position="87"/>
    </location>
</feature>
<dbReference type="InterPro" id="IPR054076">
    <property type="entry name" value="ZUO1-like_ZHD"/>
</dbReference>
<evidence type="ECO:0000313" key="4">
    <source>
        <dbReference type="WBParaSite" id="HNAJ_0000682801-mRNA-1"/>
    </source>
</evidence>
<dbReference type="PANTHER" id="PTHR43999:SF1">
    <property type="entry name" value="DNAJ HOMOLOG SUBFAMILY C MEMBER 2"/>
    <property type="match status" value="1"/>
</dbReference>
<dbReference type="PANTHER" id="PTHR43999">
    <property type="entry name" value="DNAJ HOMOLOG SUBFAMILY C MEMBER 2"/>
    <property type="match status" value="1"/>
</dbReference>
<dbReference type="InterPro" id="IPR044634">
    <property type="entry name" value="Zuotin/DnaJC2"/>
</dbReference>
<accession>A0A0R3TID7</accession>
<proteinExistence type="predicted"/>
<dbReference type="GO" id="GO:0043022">
    <property type="term" value="F:ribosome binding"/>
    <property type="evidence" value="ECO:0007669"/>
    <property type="project" value="InterPro"/>
</dbReference>
<dbReference type="GO" id="GO:0006450">
    <property type="term" value="P:regulation of translational fidelity"/>
    <property type="evidence" value="ECO:0007669"/>
    <property type="project" value="InterPro"/>
</dbReference>
<dbReference type="GO" id="GO:0051083">
    <property type="term" value="P:'de novo' cotranslational protein folding"/>
    <property type="evidence" value="ECO:0007669"/>
    <property type="project" value="InterPro"/>
</dbReference>
<dbReference type="WBParaSite" id="HNAJ_0000682801-mRNA-1">
    <property type="protein sequence ID" value="HNAJ_0000682801-mRNA-1"/>
    <property type="gene ID" value="HNAJ_0000682801"/>
</dbReference>
<feature type="compositionally biased region" description="Low complexity" evidence="1">
    <location>
        <begin position="88"/>
        <end position="100"/>
    </location>
</feature>
<reference evidence="4" key="1">
    <citation type="submission" date="2017-02" db="UniProtKB">
        <authorList>
            <consortium name="WormBaseParasite"/>
        </authorList>
    </citation>
    <scope>IDENTIFICATION</scope>
</reference>
<dbReference type="Pfam" id="PF16717">
    <property type="entry name" value="RAC_head"/>
    <property type="match status" value="1"/>
</dbReference>
<evidence type="ECO:0000259" key="3">
    <source>
        <dbReference type="Pfam" id="PF21884"/>
    </source>
</evidence>